<protein>
    <submittedName>
        <fullName evidence="3">Uncharacterized protein</fullName>
    </submittedName>
</protein>
<keyword evidence="1" id="KW-0812">Transmembrane</keyword>
<feature type="transmembrane region" description="Helical" evidence="1">
    <location>
        <begin position="160"/>
        <end position="179"/>
    </location>
</feature>
<proteinExistence type="predicted"/>
<feature type="transmembrane region" description="Helical" evidence="1">
    <location>
        <begin position="73"/>
        <end position="94"/>
    </location>
</feature>
<dbReference type="EMBL" id="LAZR01000906">
    <property type="protein sequence ID" value="KKN54949.1"/>
    <property type="molecule type" value="Genomic_DNA"/>
</dbReference>
<reference evidence="3" key="1">
    <citation type="journal article" date="2015" name="Nature">
        <title>Complex archaea that bridge the gap between prokaryotes and eukaryotes.</title>
        <authorList>
            <person name="Spang A."/>
            <person name="Saw J.H."/>
            <person name="Jorgensen S.L."/>
            <person name="Zaremba-Niedzwiedzka K."/>
            <person name="Martijn J."/>
            <person name="Lind A.E."/>
            <person name="van Eijk R."/>
            <person name="Schleper C."/>
            <person name="Guy L."/>
            <person name="Ettema T.J."/>
        </authorList>
    </citation>
    <scope>NUCLEOTIDE SEQUENCE</scope>
</reference>
<gene>
    <name evidence="3" type="ORF">LCGC14_0549950</name>
    <name evidence="2" type="ORF">LCGC14_0587350</name>
</gene>
<dbReference type="EMBL" id="LAZR01000753">
    <property type="protein sequence ID" value="KKN58628.1"/>
    <property type="molecule type" value="Genomic_DNA"/>
</dbReference>
<name>A0A0F9UYE1_9ZZZZ</name>
<feature type="transmembrane region" description="Helical" evidence="1">
    <location>
        <begin position="114"/>
        <end position="140"/>
    </location>
</feature>
<dbReference type="AlphaFoldDB" id="A0A0F9UYE1"/>
<comment type="caution">
    <text evidence="3">The sequence shown here is derived from an EMBL/GenBank/DDBJ whole genome shotgun (WGS) entry which is preliminary data.</text>
</comment>
<feature type="transmembrane region" description="Helical" evidence="1">
    <location>
        <begin position="12"/>
        <end position="36"/>
    </location>
</feature>
<accession>A0A0F9UYE1</accession>
<keyword evidence="1" id="KW-0472">Membrane</keyword>
<keyword evidence="1" id="KW-1133">Transmembrane helix</keyword>
<sequence>MRKIQTNYAKYIGIAGLIGGILTLLALLTPSFYASMGGIEEYFWMWGLHYGSIPGYGSEISFIPTIEPFSHTIPIFIASIIPAIIILACSIKLIAISNSIRSGRKDIKTSANALFAVGITLIIGSITFIVGIDITMNNFIDYLFYDPYDPYYYIPDFWTIYSPGFATIGPFLGAILAIISGIASKTIKLDVGPTWTPEVKSFISKTTQTPRPMPMSTSTSAPTTNQIKFCSECGQKIIQKGSKFCIGCGFELKI</sequence>
<evidence type="ECO:0000313" key="3">
    <source>
        <dbReference type="EMBL" id="KKN58628.1"/>
    </source>
</evidence>
<evidence type="ECO:0000313" key="2">
    <source>
        <dbReference type="EMBL" id="KKN54949.1"/>
    </source>
</evidence>
<organism evidence="3">
    <name type="scientific">marine sediment metagenome</name>
    <dbReference type="NCBI Taxonomy" id="412755"/>
    <lineage>
        <taxon>unclassified sequences</taxon>
        <taxon>metagenomes</taxon>
        <taxon>ecological metagenomes</taxon>
    </lineage>
</organism>
<evidence type="ECO:0000256" key="1">
    <source>
        <dbReference type="SAM" id="Phobius"/>
    </source>
</evidence>